<dbReference type="GO" id="GO:0016567">
    <property type="term" value="P:protein ubiquitination"/>
    <property type="evidence" value="ECO:0007669"/>
    <property type="project" value="InterPro"/>
</dbReference>
<dbReference type="Gene3D" id="3.80.10.10">
    <property type="entry name" value="Ribonuclease Inhibitor"/>
    <property type="match status" value="1"/>
</dbReference>
<organism evidence="3 4">
    <name type="scientific">Prunus armeniaca</name>
    <name type="common">Apricot</name>
    <name type="synonym">Armeniaca vulgaris</name>
    <dbReference type="NCBI Taxonomy" id="36596"/>
    <lineage>
        <taxon>Eukaryota</taxon>
        <taxon>Viridiplantae</taxon>
        <taxon>Streptophyta</taxon>
        <taxon>Embryophyta</taxon>
        <taxon>Tracheophyta</taxon>
        <taxon>Spermatophyta</taxon>
        <taxon>Magnoliopsida</taxon>
        <taxon>eudicotyledons</taxon>
        <taxon>Gunneridae</taxon>
        <taxon>Pentapetalae</taxon>
        <taxon>rosids</taxon>
        <taxon>fabids</taxon>
        <taxon>Rosales</taxon>
        <taxon>Rosaceae</taxon>
        <taxon>Amygdaloideae</taxon>
        <taxon>Amygdaleae</taxon>
        <taxon>Prunus</taxon>
    </lineage>
</organism>
<feature type="repeat" description="ANK" evidence="1">
    <location>
        <begin position="518"/>
        <end position="551"/>
    </location>
</feature>
<feature type="repeat" description="ANK" evidence="1">
    <location>
        <begin position="766"/>
        <end position="798"/>
    </location>
</feature>
<evidence type="ECO:0000256" key="2">
    <source>
        <dbReference type="SAM" id="MobiDB-lite"/>
    </source>
</evidence>
<dbReference type="GO" id="GO:0009738">
    <property type="term" value="P:abscisic acid-activated signaling pathway"/>
    <property type="evidence" value="ECO:0007669"/>
    <property type="project" value="InterPro"/>
</dbReference>
<gene>
    <name evidence="3" type="ORF">ORAREDHAP_LOCUS11303</name>
</gene>
<dbReference type="PANTHER" id="PTHR46960:SF1">
    <property type="entry name" value="E3 UBIQUITIN-PROTEIN LIGASE KEG"/>
    <property type="match status" value="1"/>
</dbReference>
<keyword evidence="1" id="KW-0040">ANK repeat</keyword>
<dbReference type="GO" id="GO:0009788">
    <property type="term" value="P:negative regulation of abscisic acid-activated signaling pathway"/>
    <property type="evidence" value="ECO:0007669"/>
    <property type="project" value="TreeGrafter"/>
</dbReference>
<feature type="repeat" description="ANK" evidence="1">
    <location>
        <begin position="733"/>
        <end position="765"/>
    </location>
</feature>
<dbReference type="InterPro" id="IPR044584">
    <property type="entry name" value="KEG"/>
</dbReference>
<feature type="repeat" description="ANK" evidence="1">
    <location>
        <begin position="281"/>
        <end position="313"/>
    </location>
</feature>
<dbReference type="GO" id="GO:0006952">
    <property type="term" value="P:defense response"/>
    <property type="evidence" value="ECO:0007669"/>
    <property type="project" value="InterPro"/>
</dbReference>
<dbReference type="EMBL" id="CAEKKB010000002">
    <property type="protein sequence ID" value="CAB4298688.1"/>
    <property type="molecule type" value="Genomic_DNA"/>
</dbReference>
<feature type="region of interest" description="Disordered" evidence="2">
    <location>
        <begin position="445"/>
        <end position="469"/>
    </location>
</feature>
<proteinExistence type="predicted"/>
<dbReference type="GO" id="GO:0004842">
    <property type="term" value="F:ubiquitin-protein transferase activity"/>
    <property type="evidence" value="ECO:0007669"/>
    <property type="project" value="InterPro"/>
</dbReference>
<feature type="repeat" description="ANK" evidence="1">
    <location>
        <begin position="587"/>
        <end position="619"/>
    </location>
</feature>
<dbReference type="GO" id="GO:0005769">
    <property type="term" value="C:early endosome"/>
    <property type="evidence" value="ECO:0007669"/>
    <property type="project" value="TreeGrafter"/>
</dbReference>
<dbReference type="Pfam" id="PF12796">
    <property type="entry name" value="Ank_2"/>
    <property type="match status" value="4"/>
</dbReference>
<dbReference type="PROSITE" id="PS50297">
    <property type="entry name" value="ANK_REP_REGION"/>
    <property type="match status" value="6"/>
</dbReference>
<dbReference type="GO" id="GO:0045324">
    <property type="term" value="P:late endosome to vacuole transport"/>
    <property type="evidence" value="ECO:0007669"/>
    <property type="project" value="TreeGrafter"/>
</dbReference>
<keyword evidence="4" id="KW-1185">Reference proteome</keyword>
<feature type="repeat" description="ANK" evidence="1">
    <location>
        <begin position="552"/>
        <end position="584"/>
    </location>
</feature>
<evidence type="ECO:0000256" key="1">
    <source>
        <dbReference type="PROSITE-ProRule" id="PRU00023"/>
    </source>
</evidence>
<dbReference type="SUPFAM" id="SSF52058">
    <property type="entry name" value="L domain-like"/>
    <property type="match status" value="1"/>
</dbReference>
<feature type="compositionally biased region" description="Polar residues" evidence="2">
    <location>
        <begin position="457"/>
        <end position="468"/>
    </location>
</feature>
<dbReference type="FunFam" id="1.25.40.20:FF:000713">
    <property type="entry name" value="E3 ubiquitin-protein ligase KEG"/>
    <property type="match status" value="1"/>
</dbReference>
<evidence type="ECO:0000313" key="3">
    <source>
        <dbReference type="EMBL" id="CAB4298688.1"/>
    </source>
</evidence>
<dbReference type="PRINTS" id="PR01415">
    <property type="entry name" value="ANKYRIN"/>
</dbReference>
<dbReference type="OrthoDB" id="1717085at2759"/>
<feature type="repeat" description="ANK" evidence="1">
    <location>
        <begin position="248"/>
        <end position="280"/>
    </location>
</feature>
<dbReference type="InterPro" id="IPR032675">
    <property type="entry name" value="LRR_dom_sf"/>
</dbReference>
<evidence type="ECO:0000313" key="4">
    <source>
        <dbReference type="Proteomes" id="UP000507245"/>
    </source>
</evidence>
<dbReference type="SUPFAM" id="SSF48403">
    <property type="entry name" value="Ankyrin repeat"/>
    <property type="match status" value="2"/>
</dbReference>
<dbReference type="GO" id="GO:0005802">
    <property type="term" value="C:trans-Golgi network"/>
    <property type="evidence" value="ECO:0007669"/>
    <property type="project" value="TreeGrafter"/>
</dbReference>
<dbReference type="Proteomes" id="UP000507245">
    <property type="component" value="Unassembled WGS sequence"/>
</dbReference>
<dbReference type="SMART" id="SM00248">
    <property type="entry name" value="ANK"/>
    <property type="match status" value="13"/>
</dbReference>
<name>A0A6J5WKD5_PRUAR</name>
<dbReference type="PROSITE" id="PS50088">
    <property type="entry name" value="ANK_REPEAT"/>
    <property type="match status" value="7"/>
</dbReference>
<dbReference type="PANTHER" id="PTHR46960">
    <property type="entry name" value="E3 UBIQUITIN-PROTEIN LIGASE KEG"/>
    <property type="match status" value="1"/>
</dbReference>
<protein>
    <submittedName>
        <fullName evidence="3">Uncharacterized protein</fullName>
    </submittedName>
</protein>
<sequence length="823" mass="90209">MSSLSLRHKFLASDLNSQIKLRTAYLLVESFSFARFLCVPFPDEGFAIVYSLTIVTTRRNREARLEYLNLTHICIQASNKPTFDIGGMAQTCILTSLRHSSDHKNRFTNGYGKSRLDLLAEDLEVGSDNILETLLEQQLLPTTLHTQHINEITSPKSLDRKGHLTSLQHLRMESCPSLEFLQLQHLTSLQRLYISWGDNLQFMPKEGLQPSLSLLQIYKCSGLEKRTKRNGAYFACFWSRSNCSRCPAWTDALHTASMANDIELVKIILDAGVDVNIRNVQNTIPLHVALARGAKSCVGLLLSSGANYNLQDDEGDNAFHIAADAAKMIHENLEWLIVMLRNPDASVEARNHRQETDWELHKGAKAQGAKHRSVGFVQGAPDKDHLLVSFCSGEVRVLANEVVKVIPLDRGQHVQLKPDVKEPRPSFSSMLATFLRHLQEIPWSPPASPDDGLAECSGSNVTEPSPVSHSEVFHANPTLLHRLVSEGDVHGVRDLLEKAAAESDNSAVLSLLEAQNADGQTALHLACRRGSAELVDAILEHREANVDVLDKDGDPPLVFALVAGSPECVRALINRGANVRSRLREGFGPSVAHVCAYHGQPDCMRELLMAGADPNAVDEEGESVLHRAVAKKYTDCALVVLENGGSRSMSVLNSEKYTPLHLCVATWNVAVVRRWVEVATPEEIADAIDIPSSVGTALCMAAALKKDHEIEGREMVHILLASGADPTAQDAQHGRTALHTASMANDVGLVKIILDAGVDVNIRNVQNTIPLHVALAKGAKSCVGLLLSSGANYNLQNCNMRKIQFYMCTCGGNLVRTQLGFAY</sequence>
<reference evidence="4" key="1">
    <citation type="journal article" date="2020" name="Genome Biol.">
        <title>Gamete binning: chromosome-level and haplotype-resolved genome assembly enabled by high-throughput single-cell sequencing of gamete genomes.</title>
        <authorList>
            <person name="Campoy J.A."/>
            <person name="Sun H."/>
            <person name="Goel M."/>
            <person name="Jiao W.-B."/>
            <person name="Folz-Donahue K."/>
            <person name="Wang N."/>
            <person name="Rubio M."/>
            <person name="Liu C."/>
            <person name="Kukat C."/>
            <person name="Ruiz D."/>
            <person name="Huettel B."/>
            <person name="Schneeberger K."/>
        </authorList>
    </citation>
    <scope>NUCLEOTIDE SEQUENCE [LARGE SCALE GENOMIC DNA]</scope>
    <source>
        <strain evidence="4">cv. Rojo Pasion</strain>
    </source>
</reference>
<dbReference type="Gene3D" id="1.25.40.20">
    <property type="entry name" value="Ankyrin repeat-containing domain"/>
    <property type="match status" value="3"/>
</dbReference>
<dbReference type="InterPro" id="IPR036770">
    <property type="entry name" value="Ankyrin_rpt-contain_sf"/>
</dbReference>
<accession>A0A6J5WKD5</accession>
<dbReference type="AlphaFoldDB" id="A0A6J5WKD5"/>
<dbReference type="InterPro" id="IPR002110">
    <property type="entry name" value="Ankyrin_rpt"/>
</dbReference>